<protein>
    <submittedName>
        <fullName evidence="2">Putative Exopolyphosphatase</fullName>
        <ecNumber evidence="2">3.6.1.11</ecNumber>
    </submittedName>
</protein>
<dbReference type="Gene3D" id="3.30.420.150">
    <property type="entry name" value="Exopolyphosphatase. Domain 2"/>
    <property type="match status" value="1"/>
</dbReference>
<proteinExistence type="predicted"/>
<dbReference type="Proteomes" id="UP000315289">
    <property type="component" value="Unassembled WGS sequence"/>
</dbReference>
<dbReference type="InterPro" id="IPR003695">
    <property type="entry name" value="Ppx_GppA_N"/>
</dbReference>
<keyword evidence="2" id="KW-0378">Hydrolase</keyword>
<evidence type="ECO:0000259" key="1">
    <source>
        <dbReference type="Pfam" id="PF02541"/>
    </source>
</evidence>
<accession>A0A557SY39</accession>
<dbReference type="AlphaFoldDB" id="A0A557SY39"/>
<dbReference type="InterPro" id="IPR043129">
    <property type="entry name" value="ATPase_NBD"/>
</dbReference>
<sequence>MYAESIESKKKESLAIIDLGYNSIKISTYDIYKNGHYKKQYQKQDYVQIGSELNSNDNIISDRNIDRTIKALDNFKKDLKEKHIDVVIPIATSAVRDASNQKFVVNTLKDSTGFLFNILSGPEEGFFSYLGAQSYNHIPNGLFFDLGGGSLELIYVQDFRILKTICLDMGVLRLTEEYVNHNSVIGERKNWPDISYKRLEKSLIENISSNDQLSWDRASDTKMVAIGGTIRAIYKFLSKIIDLAPSVYHSHAVLDKRMIALANTIFQELSVEELSNLKSIDPERAKTITTGSFIVKILMNKLSFNNLLVCPTGLREGVVEYYLYFKMDKKYRSRKKFIKVNCEPLFAIESSRKNTPSTVSDSTLSIPEPDSYVFPRKLNSIKVDKLKD</sequence>
<dbReference type="OrthoDB" id="10802at2157"/>
<dbReference type="GO" id="GO:0006357">
    <property type="term" value="P:regulation of transcription by RNA polymerase II"/>
    <property type="evidence" value="ECO:0007669"/>
    <property type="project" value="TreeGrafter"/>
</dbReference>
<feature type="domain" description="Ppx/GppA phosphatase N-terminal" evidence="1">
    <location>
        <begin position="42"/>
        <end position="319"/>
    </location>
</feature>
<keyword evidence="3" id="KW-1185">Reference proteome</keyword>
<dbReference type="GO" id="GO:0004309">
    <property type="term" value="F:exopolyphosphatase activity"/>
    <property type="evidence" value="ECO:0007669"/>
    <property type="project" value="UniProtKB-EC"/>
</dbReference>
<dbReference type="PANTHER" id="PTHR30005">
    <property type="entry name" value="EXOPOLYPHOSPHATASE"/>
    <property type="match status" value="1"/>
</dbReference>
<dbReference type="InterPro" id="IPR050273">
    <property type="entry name" value="GppA/Ppx_hydrolase"/>
</dbReference>
<dbReference type="RefSeq" id="WP_144729007.1">
    <property type="nucleotide sequence ID" value="NZ_ML675579.1"/>
</dbReference>
<dbReference type="Gene3D" id="3.30.420.40">
    <property type="match status" value="1"/>
</dbReference>
<name>A0A557SY39_9ARCH</name>
<evidence type="ECO:0000313" key="3">
    <source>
        <dbReference type="Proteomes" id="UP000315289"/>
    </source>
</evidence>
<reference evidence="2 3" key="1">
    <citation type="journal article" date="2019" name="Front. Microbiol.">
        <title>Ammonia Oxidation by the Arctic Terrestrial Thaumarchaeote Candidatus Nitrosocosmicus arcticus Is Stimulated by Increasing Temperatures.</title>
        <authorList>
            <person name="Alves R.J.E."/>
            <person name="Kerou M."/>
            <person name="Zappe A."/>
            <person name="Bittner R."/>
            <person name="Abby S.S."/>
            <person name="Schmidt H.A."/>
            <person name="Pfeifer K."/>
            <person name="Schleper C."/>
        </authorList>
    </citation>
    <scope>NUCLEOTIDE SEQUENCE [LARGE SCALE GENOMIC DNA]</scope>
    <source>
        <strain evidence="2 3">Kfb</strain>
    </source>
</reference>
<evidence type="ECO:0000313" key="2">
    <source>
        <dbReference type="EMBL" id="TVP41519.1"/>
    </source>
</evidence>
<gene>
    <name evidence="2" type="ORF">NARC_30234</name>
</gene>
<dbReference type="Pfam" id="PF02541">
    <property type="entry name" value="Ppx-GppA"/>
    <property type="match status" value="1"/>
</dbReference>
<organism evidence="2 3">
    <name type="scientific">Candidatus Nitrosocosmicus arcticus</name>
    <dbReference type="NCBI Taxonomy" id="2035267"/>
    <lineage>
        <taxon>Archaea</taxon>
        <taxon>Nitrososphaerota</taxon>
        <taxon>Nitrososphaeria</taxon>
        <taxon>Nitrososphaerales</taxon>
        <taxon>Nitrososphaeraceae</taxon>
        <taxon>Candidatus Nitrosocosmicus</taxon>
    </lineage>
</organism>
<dbReference type="SUPFAM" id="SSF53067">
    <property type="entry name" value="Actin-like ATPase domain"/>
    <property type="match status" value="2"/>
</dbReference>
<dbReference type="EC" id="3.6.1.11" evidence="2"/>
<dbReference type="PANTHER" id="PTHR30005:SF0">
    <property type="entry name" value="RETROGRADE REGULATION PROTEIN 2"/>
    <property type="match status" value="1"/>
</dbReference>
<comment type="caution">
    <text evidence="2">The sequence shown here is derived from an EMBL/GenBank/DDBJ whole genome shotgun (WGS) entry which is preliminary data.</text>
</comment>
<dbReference type="CDD" id="cd24052">
    <property type="entry name" value="ASKHA_NBD_HpPPX-GppA-like"/>
    <property type="match status" value="1"/>
</dbReference>
<dbReference type="EMBL" id="VOAH01000003">
    <property type="protein sequence ID" value="TVP41519.1"/>
    <property type="molecule type" value="Genomic_DNA"/>
</dbReference>